<dbReference type="KEGG" id="spu:115927946"/>
<comment type="similarity">
    <text evidence="2">Belongs to the immunoglobulin superfamily. AMIGO family.</text>
</comment>
<protein>
    <recommendedName>
        <fullName evidence="15">TIR domain-containing protein</fullName>
    </recommendedName>
</protein>
<evidence type="ECO:0000256" key="3">
    <source>
        <dbReference type="ARBA" id="ARBA00009634"/>
    </source>
</evidence>
<evidence type="ECO:0000256" key="4">
    <source>
        <dbReference type="ARBA" id="ARBA00022614"/>
    </source>
</evidence>
<keyword evidence="13" id="KW-0393">Immunoglobulin domain</keyword>
<sequence length="417" mass="48923">MREDKLKSADLFSMYQKSLFDGLKSLHTLELTGNFLESLQPGTFNPLVKLRQLYLSKCSIKVLNPRIFSSLAFLSSLYLDQNEITKIPEDLLHRQHHLTILYISNNKLDSIPMTLFNETPFLHRLHMDGNQISTITPYTMFPRNGTMTLDASRNPFSCTCDLSWFVQWIRSSNVDIIHPNDTLCSLASFEEEVHSPIMTFHPEQYCGINILAATCVPLAVVLLAVICFMAYRYKWWLNYKIFLLKLAIRGYEEINHDFDAQEYEYQLNIMYIEDDEGWVNEVMKPVLQERFPHLQKVVWGDNNLNISMFYINALHYATDNSFKTVLLISYNSVDDAWFLTKLRIALEHLNDTRLEKVILIFLEDIEDDDLPYLVRLFLSKNKPYMLWTEDKDGQELFWAQFEKSMRTNKAFNNVIPI</sequence>
<evidence type="ECO:0000256" key="12">
    <source>
        <dbReference type="ARBA" id="ARBA00023180"/>
    </source>
</evidence>
<dbReference type="AlphaFoldDB" id="A0A7M7PJ67"/>
<feature type="transmembrane region" description="Helical" evidence="14">
    <location>
        <begin position="210"/>
        <end position="231"/>
    </location>
</feature>
<dbReference type="Pfam" id="PF13855">
    <property type="entry name" value="LRR_8"/>
    <property type="match status" value="1"/>
</dbReference>
<dbReference type="GO" id="GO:0007165">
    <property type="term" value="P:signal transduction"/>
    <property type="evidence" value="ECO:0007669"/>
    <property type="project" value="InterPro"/>
</dbReference>
<dbReference type="SUPFAM" id="SSF52200">
    <property type="entry name" value="Toll/Interleukin receptor TIR domain"/>
    <property type="match status" value="1"/>
</dbReference>
<dbReference type="InterPro" id="IPR000483">
    <property type="entry name" value="Cys-rich_flank_reg_C"/>
</dbReference>
<dbReference type="SMART" id="SM00082">
    <property type="entry name" value="LRRCT"/>
    <property type="match status" value="1"/>
</dbReference>
<dbReference type="RefSeq" id="XP_030850182.1">
    <property type="nucleotide sequence ID" value="XM_030994322.1"/>
</dbReference>
<dbReference type="Pfam" id="PF01582">
    <property type="entry name" value="TIR"/>
    <property type="match status" value="1"/>
</dbReference>
<accession>A0A7M7PJ67</accession>
<keyword evidence="4" id="KW-0433">Leucine-rich repeat</keyword>
<dbReference type="GO" id="GO:0005886">
    <property type="term" value="C:plasma membrane"/>
    <property type="evidence" value="ECO:0007669"/>
    <property type="project" value="UniProtKB-SubCell"/>
</dbReference>
<evidence type="ECO:0000256" key="6">
    <source>
        <dbReference type="ARBA" id="ARBA00022729"/>
    </source>
</evidence>
<keyword evidence="9 14" id="KW-1133">Transmembrane helix</keyword>
<reference evidence="16" key="2">
    <citation type="submission" date="2021-01" db="UniProtKB">
        <authorList>
            <consortium name="EnsemblMetazoa"/>
        </authorList>
    </citation>
    <scope>IDENTIFICATION</scope>
</reference>
<keyword evidence="10 14" id="KW-0472">Membrane</keyword>
<dbReference type="InterPro" id="IPR001611">
    <property type="entry name" value="Leu-rich_rpt"/>
</dbReference>
<organism evidence="16 17">
    <name type="scientific">Strongylocentrotus purpuratus</name>
    <name type="common">Purple sea urchin</name>
    <dbReference type="NCBI Taxonomy" id="7668"/>
    <lineage>
        <taxon>Eukaryota</taxon>
        <taxon>Metazoa</taxon>
        <taxon>Echinodermata</taxon>
        <taxon>Eleutherozoa</taxon>
        <taxon>Echinozoa</taxon>
        <taxon>Echinoidea</taxon>
        <taxon>Euechinoidea</taxon>
        <taxon>Echinacea</taxon>
        <taxon>Camarodonta</taxon>
        <taxon>Echinidea</taxon>
        <taxon>Strongylocentrotidae</taxon>
        <taxon>Strongylocentrotus</taxon>
    </lineage>
</organism>
<evidence type="ECO:0000313" key="17">
    <source>
        <dbReference type="Proteomes" id="UP000007110"/>
    </source>
</evidence>
<dbReference type="InterPro" id="IPR000157">
    <property type="entry name" value="TIR_dom"/>
</dbReference>
<evidence type="ECO:0000256" key="10">
    <source>
        <dbReference type="ARBA" id="ARBA00023136"/>
    </source>
</evidence>
<dbReference type="PANTHER" id="PTHR24368">
    <property type="entry name" value="AMPHOTERIN-INDUCED PROTEIN"/>
    <property type="match status" value="1"/>
</dbReference>
<dbReference type="GO" id="GO:0007155">
    <property type="term" value="P:cell adhesion"/>
    <property type="evidence" value="ECO:0007669"/>
    <property type="project" value="UniProtKB-KW"/>
</dbReference>
<dbReference type="InterPro" id="IPR003591">
    <property type="entry name" value="Leu-rich_rpt_typical-subtyp"/>
</dbReference>
<keyword evidence="17" id="KW-1185">Reference proteome</keyword>
<keyword evidence="8" id="KW-0130">Cell adhesion</keyword>
<evidence type="ECO:0000256" key="13">
    <source>
        <dbReference type="ARBA" id="ARBA00023319"/>
    </source>
</evidence>
<proteinExistence type="inferred from homology"/>
<keyword evidence="5 14" id="KW-0812">Transmembrane</keyword>
<dbReference type="Gene3D" id="3.40.50.10140">
    <property type="entry name" value="Toll/interleukin-1 receptor homology (TIR) domain"/>
    <property type="match status" value="1"/>
</dbReference>
<dbReference type="InterPro" id="IPR031283">
    <property type="entry name" value="AMIGO"/>
</dbReference>
<dbReference type="Proteomes" id="UP000007110">
    <property type="component" value="Unassembled WGS sequence"/>
</dbReference>
<keyword evidence="6" id="KW-0732">Signal</keyword>
<keyword evidence="11" id="KW-0675">Receptor</keyword>
<evidence type="ECO:0000256" key="14">
    <source>
        <dbReference type="SAM" id="Phobius"/>
    </source>
</evidence>
<evidence type="ECO:0000256" key="11">
    <source>
        <dbReference type="ARBA" id="ARBA00023170"/>
    </source>
</evidence>
<evidence type="ECO:0000256" key="7">
    <source>
        <dbReference type="ARBA" id="ARBA00022737"/>
    </source>
</evidence>
<dbReference type="PROSITE" id="PS51450">
    <property type="entry name" value="LRR"/>
    <property type="match status" value="2"/>
</dbReference>
<comment type="subcellular location">
    <subcellularLocation>
        <location evidence="1">Cell membrane</location>
        <topology evidence="1">Single-pass type I membrane protein</topology>
    </subcellularLocation>
</comment>
<name>A0A7M7PJ67_STRPU</name>
<keyword evidence="7" id="KW-0677">Repeat</keyword>
<dbReference type="SMART" id="SM00369">
    <property type="entry name" value="LRR_TYP"/>
    <property type="match status" value="4"/>
</dbReference>
<evidence type="ECO:0000256" key="5">
    <source>
        <dbReference type="ARBA" id="ARBA00022692"/>
    </source>
</evidence>
<dbReference type="EnsemblMetazoa" id="XM_030994322">
    <property type="protein sequence ID" value="XP_030850182"/>
    <property type="gene ID" value="LOC115927946"/>
</dbReference>
<comment type="similarity">
    <text evidence="3">Belongs to the Toll-like receptor family.</text>
</comment>
<dbReference type="SMART" id="SM00255">
    <property type="entry name" value="TIR"/>
    <property type="match status" value="1"/>
</dbReference>
<evidence type="ECO:0000313" key="16">
    <source>
        <dbReference type="EnsemblMetazoa" id="XP_030850182"/>
    </source>
</evidence>
<dbReference type="OrthoDB" id="676979at2759"/>
<evidence type="ECO:0000256" key="8">
    <source>
        <dbReference type="ARBA" id="ARBA00022889"/>
    </source>
</evidence>
<evidence type="ECO:0000256" key="9">
    <source>
        <dbReference type="ARBA" id="ARBA00022989"/>
    </source>
</evidence>
<keyword evidence="12" id="KW-0325">Glycoprotein</keyword>
<dbReference type="Gene3D" id="3.80.10.10">
    <property type="entry name" value="Ribonuclease Inhibitor"/>
    <property type="match status" value="1"/>
</dbReference>
<evidence type="ECO:0000256" key="1">
    <source>
        <dbReference type="ARBA" id="ARBA00004251"/>
    </source>
</evidence>
<evidence type="ECO:0000256" key="2">
    <source>
        <dbReference type="ARBA" id="ARBA00005670"/>
    </source>
</evidence>
<feature type="domain" description="TIR" evidence="15">
    <location>
        <begin position="263"/>
        <end position="405"/>
    </location>
</feature>
<dbReference type="InterPro" id="IPR035897">
    <property type="entry name" value="Toll_tir_struct_dom_sf"/>
</dbReference>
<dbReference type="InParanoid" id="A0A7M7PJ67"/>
<dbReference type="PANTHER" id="PTHR24368:SF210">
    <property type="entry name" value="SURFACE ANTIGEN BSPA-LIKE"/>
    <property type="match status" value="1"/>
</dbReference>
<evidence type="ECO:0000259" key="15">
    <source>
        <dbReference type="PROSITE" id="PS50104"/>
    </source>
</evidence>
<dbReference type="SUPFAM" id="SSF52058">
    <property type="entry name" value="L domain-like"/>
    <property type="match status" value="1"/>
</dbReference>
<reference evidence="17" key="1">
    <citation type="submission" date="2015-02" db="EMBL/GenBank/DDBJ databases">
        <title>Genome sequencing for Strongylocentrotus purpuratus.</title>
        <authorList>
            <person name="Murali S."/>
            <person name="Liu Y."/>
            <person name="Vee V."/>
            <person name="English A."/>
            <person name="Wang M."/>
            <person name="Skinner E."/>
            <person name="Han Y."/>
            <person name="Muzny D.M."/>
            <person name="Worley K.C."/>
            <person name="Gibbs R.A."/>
        </authorList>
    </citation>
    <scope>NUCLEOTIDE SEQUENCE</scope>
</reference>
<dbReference type="GeneID" id="115927946"/>
<dbReference type="InterPro" id="IPR032675">
    <property type="entry name" value="LRR_dom_sf"/>
</dbReference>
<dbReference type="PROSITE" id="PS50104">
    <property type="entry name" value="TIR"/>
    <property type="match status" value="1"/>
</dbReference>